<evidence type="ECO:0000256" key="1">
    <source>
        <dbReference type="SAM" id="MobiDB-lite"/>
    </source>
</evidence>
<gene>
    <name evidence="2" type="ORF">F7732_12275</name>
</gene>
<dbReference type="Proteomes" id="UP000441354">
    <property type="component" value="Unassembled WGS sequence"/>
</dbReference>
<keyword evidence="3" id="KW-1185">Reference proteome</keyword>
<name>A0A7V7RLX6_9BACI</name>
<evidence type="ECO:0000313" key="2">
    <source>
        <dbReference type="EMBL" id="KAB2332851.1"/>
    </source>
</evidence>
<accession>A0A7V7RLX6</accession>
<dbReference type="AlphaFoldDB" id="A0A7V7RLX6"/>
<proteinExistence type="predicted"/>
<dbReference type="RefSeq" id="WP_151574219.1">
    <property type="nucleotide sequence ID" value="NZ_WBOT01000003.1"/>
</dbReference>
<reference evidence="2 3" key="1">
    <citation type="journal article" date="2014" name="Arch. Microbiol.">
        <title>Bacillus mesophilum sp. nov., strain IITR-54T, a novel 4-chlorobiphenyl dechlorinating bacterium.</title>
        <authorList>
            <person name="Manickam N."/>
            <person name="Singh N.K."/>
            <person name="Bajaj A."/>
            <person name="Kumar R.M."/>
            <person name="Kaur G."/>
            <person name="Kaur N."/>
            <person name="Bala M."/>
            <person name="Kumar A."/>
            <person name="Mayilraj S."/>
        </authorList>
    </citation>
    <scope>NUCLEOTIDE SEQUENCE [LARGE SCALE GENOMIC DNA]</scope>
    <source>
        <strain evidence="2 3">IITR-54</strain>
    </source>
</reference>
<comment type="caution">
    <text evidence="2">The sequence shown here is derived from an EMBL/GenBank/DDBJ whole genome shotgun (WGS) entry which is preliminary data.</text>
</comment>
<evidence type="ECO:0000313" key="3">
    <source>
        <dbReference type="Proteomes" id="UP000441354"/>
    </source>
</evidence>
<sequence>MIEKRRVMIESVWEMIKEIREMIDMVFRLIEKVLRLTENTIYKQGGLAIYLSIETKSPPESDYSGGISVSLKKNAPKNGSN</sequence>
<organism evidence="2 3">
    <name type="scientific">Bacillus mesophilum</name>
    <dbReference type="NCBI Taxonomy" id="1071718"/>
    <lineage>
        <taxon>Bacteria</taxon>
        <taxon>Bacillati</taxon>
        <taxon>Bacillota</taxon>
        <taxon>Bacilli</taxon>
        <taxon>Bacillales</taxon>
        <taxon>Bacillaceae</taxon>
        <taxon>Bacillus</taxon>
    </lineage>
</organism>
<dbReference type="EMBL" id="WBOT01000003">
    <property type="protein sequence ID" value="KAB2332851.1"/>
    <property type="molecule type" value="Genomic_DNA"/>
</dbReference>
<protein>
    <submittedName>
        <fullName evidence="2">Uncharacterized protein</fullName>
    </submittedName>
</protein>
<feature type="region of interest" description="Disordered" evidence="1">
    <location>
        <begin position="57"/>
        <end position="81"/>
    </location>
</feature>